<dbReference type="CDD" id="cd23763">
    <property type="entry name" value="ASKHA_ATPase_ROK"/>
    <property type="match status" value="1"/>
</dbReference>
<dbReference type="PANTHER" id="PTHR18964">
    <property type="entry name" value="ROK (REPRESSOR, ORF, KINASE) FAMILY"/>
    <property type="match status" value="1"/>
</dbReference>
<sequence length="327" mass="34594">MDKKFLVGFDVGGTKCAVILGAAGTDGELEFLERGVFPTAEFREPERCIEEMTRLADGMLARHELTNDRLHGLGVSCGGPLDSRAGVIQSPPNLPGWDEVPIVSMLENRFRRPVRLQNDANAGAVAEWKFGAGQGVESMAFLTFGTGLGAGLILNKRLYAGCCDLAGECGHIRLAPFGPAGFGKAGSFEGFCSGGGLAQLAAIRVREQLQRGIPVEWCPTAADLCAVTAKTVADAADGGDDLAIAIYRECGEWLGRGLAVLVDLLNPELIVIGSIFARSEALLRPAMEETLRGEALPAAVERCRIVPAQLGEKIGDYAALSLAMGEY</sequence>
<protein>
    <submittedName>
        <fullName evidence="3">Glucokinase</fullName>
    </submittedName>
    <submittedName>
        <fullName evidence="2">ROK family protein</fullName>
    </submittedName>
</protein>
<dbReference type="GO" id="GO:0016301">
    <property type="term" value="F:kinase activity"/>
    <property type="evidence" value="ECO:0007669"/>
    <property type="project" value="UniProtKB-KW"/>
</dbReference>
<dbReference type="Pfam" id="PF00480">
    <property type="entry name" value="ROK"/>
    <property type="match status" value="1"/>
</dbReference>
<dbReference type="EMBL" id="QEKH01000028">
    <property type="protein sequence ID" value="PVY38132.1"/>
    <property type="molecule type" value="Genomic_DNA"/>
</dbReference>
<dbReference type="AlphaFoldDB" id="A0A2U1ANY0"/>
<organism evidence="3 4">
    <name type="scientific">Victivallis vadensis</name>
    <dbReference type="NCBI Taxonomy" id="172901"/>
    <lineage>
        <taxon>Bacteria</taxon>
        <taxon>Pseudomonadati</taxon>
        <taxon>Lentisphaerota</taxon>
        <taxon>Lentisphaeria</taxon>
        <taxon>Victivallales</taxon>
        <taxon>Victivallaceae</taxon>
        <taxon>Victivallis</taxon>
    </lineage>
</organism>
<gene>
    <name evidence="3" type="ORF">C8D82_12832</name>
    <name evidence="2" type="ORF">HF882_20170</name>
</gene>
<name>A0A2U1ANY0_9BACT</name>
<dbReference type="InterPro" id="IPR000600">
    <property type="entry name" value="ROK"/>
</dbReference>
<dbReference type="Proteomes" id="UP000245959">
    <property type="component" value="Unassembled WGS sequence"/>
</dbReference>
<dbReference type="Proteomes" id="UP000576225">
    <property type="component" value="Unassembled WGS sequence"/>
</dbReference>
<dbReference type="OrthoDB" id="9810372at2"/>
<comment type="caution">
    <text evidence="3">The sequence shown here is derived from an EMBL/GenBank/DDBJ whole genome shotgun (WGS) entry which is preliminary data.</text>
</comment>
<dbReference type="SUPFAM" id="SSF53067">
    <property type="entry name" value="Actin-like ATPase domain"/>
    <property type="match status" value="1"/>
</dbReference>
<evidence type="ECO:0000256" key="1">
    <source>
        <dbReference type="ARBA" id="ARBA00006479"/>
    </source>
</evidence>
<keyword evidence="3" id="KW-0808">Transferase</keyword>
<proteinExistence type="inferred from homology"/>
<reference evidence="2 5" key="2">
    <citation type="submission" date="2020-04" db="EMBL/GenBank/DDBJ databases">
        <authorList>
            <person name="Hitch T.C.A."/>
            <person name="Wylensek D."/>
            <person name="Clavel T."/>
        </authorList>
    </citation>
    <scope>NUCLEOTIDE SEQUENCE [LARGE SCALE GENOMIC DNA]</scope>
    <source>
        <strain evidence="2 5">COR2-253-APC-1A</strain>
    </source>
</reference>
<dbReference type="Gene3D" id="3.30.420.40">
    <property type="match status" value="2"/>
</dbReference>
<dbReference type="InterPro" id="IPR043129">
    <property type="entry name" value="ATPase_NBD"/>
</dbReference>
<comment type="similarity">
    <text evidence="1">Belongs to the ROK (NagC/XylR) family.</text>
</comment>
<keyword evidence="3" id="KW-0418">Kinase</keyword>
<dbReference type="EMBL" id="JABAEW010000064">
    <property type="protein sequence ID" value="NMD88905.1"/>
    <property type="molecule type" value="Genomic_DNA"/>
</dbReference>
<dbReference type="RefSeq" id="WP_116885188.1">
    <property type="nucleotide sequence ID" value="NZ_CABMMC010000225.1"/>
</dbReference>
<accession>A0A2U1ANY0</accession>
<evidence type="ECO:0000313" key="5">
    <source>
        <dbReference type="Proteomes" id="UP000576225"/>
    </source>
</evidence>
<keyword evidence="4" id="KW-1185">Reference proteome</keyword>
<dbReference type="GeneID" id="78296470"/>
<dbReference type="PANTHER" id="PTHR18964:SF149">
    <property type="entry name" value="BIFUNCTIONAL UDP-N-ACETYLGLUCOSAMINE 2-EPIMERASE_N-ACETYLMANNOSAMINE KINASE"/>
    <property type="match status" value="1"/>
</dbReference>
<evidence type="ECO:0000313" key="3">
    <source>
        <dbReference type="EMBL" id="PVY38132.1"/>
    </source>
</evidence>
<evidence type="ECO:0000313" key="2">
    <source>
        <dbReference type="EMBL" id="NMD88905.1"/>
    </source>
</evidence>
<evidence type="ECO:0000313" key="4">
    <source>
        <dbReference type="Proteomes" id="UP000245959"/>
    </source>
</evidence>
<reference evidence="3 4" key="1">
    <citation type="submission" date="2018-04" db="EMBL/GenBank/DDBJ databases">
        <title>Genomic Encyclopedia of Type Strains, Phase IV (KMG-IV): sequencing the most valuable type-strain genomes for metagenomic binning, comparative biology and taxonomic classification.</title>
        <authorList>
            <person name="Goeker M."/>
        </authorList>
    </citation>
    <scope>NUCLEOTIDE SEQUENCE [LARGE SCALE GENOMIC DNA]</scope>
    <source>
        <strain evidence="3 4">DSM 14823</strain>
    </source>
</reference>